<dbReference type="KEGG" id="bvg:104908454"/>
<evidence type="ECO:0000256" key="1">
    <source>
        <dbReference type="SAM" id="MobiDB-lite"/>
    </source>
</evidence>
<evidence type="ECO:0000259" key="2">
    <source>
        <dbReference type="PROSITE" id="PS50879"/>
    </source>
</evidence>
<dbReference type="InterPro" id="IPR009027">
    <property type="entry name" value="Ribosomal_bL9/RNase_H1_N"/>
</dbReference>
<dbReference type="InterPro" id="IPR012337">
    <property type="entry name" value="RNaseH-like_sf"/>
</dbReference>
<dbReference type="PROSITE" id="PS50879">
    <property type="entry name" value="RNASE_H_1"/>
    <property type="match status" value="1"/>
</dbReference>
<dbReference type="GO" id="GO:0003676">
    <property type="term" value="F:nucleic acid binding"/>
    <property type="evidence" value="ECO:0007669"/>
    <property type="project" value="InterPro"/>
</dbReference>
<sequence>MNSLLFQISAYSSSIILKSARSIAGNSSSLYGSCYYSNLSWKRNPVSKSINLGSSCVFARLGVVQCYSTKKKSPRKPKSKSSTEAVMEEKNEKDAYFVVRKGDVVGVYNTFSECQAQLTSSISDPPVSVYKGYSLPKDAEEYLVSRGLKNALYTIKASDLKDDLFGTLVPCLYQEPTSSKDERPSIDLPQKRPHDVLESGNKETVGLQLTSVDPLSKLQKLDHMPSDSLSCIIHFDGASKGNPGQAGAGAVLRDLNGSLICRIRQGLGIATNNVAEYKALILGLKKALEMGYTSIQALGDSKLVVMQLQGLWRVKNQNMSDLYAETKKLKDQFSSFEITHVLRELNSDADAQANFGVHLADGQVQEVFQ</sequence>
<dbReference type="Pfam" id="PF13456">
    <property type="entry name" value="RVT_3"/>
    <property type="match status" value="1"/>
</dbReference>
<gene>
    <name evidence="3" type="ORF">BVRB_6g155900</name>
</gene>
<evidence type="ECO:0000313" key="3">
    <source>
        <dbReference type="EMBL" id="KMS97345.1"/>
    </source>
</evidence>
<dbReference type="InterPro" id="IPR011320">
    <property type="entry name" value="RNase_H1_N"/>
</dbReference>
<dbReference type="Proteomes" id="UP000035740">
    <property type="component" value="Unassembled WGS sequence"/>
</dbReference>
<feature type="compositionally biased region" description="Basic and acidic residues" evidence="1">
    <location>
        <begin position="178"/>
        <end position="200"/>
    </location>
</feature>
<protein>
    <recommendedName>
        <fullName evidence="2">RNase H type-1 domain-containing protein</fullName>
    </recommendedName>
</protein>
<dbReference type="Pfam" id="PF01693">
    <property type="entry name" value="Cauli_VI"/>
    <property type="match status" value="1"/>
</dbReference>
<dbReference type="OrthoDB" id="2016287at2759"/>
<dbReference type="InterPro" id="IPR036397">
    <property type="entry name" value="RNaseH_sf"/>
</dbReference>
<dbReference type="PANTHER" id="PTHR46387">
    <property type="entry name" value="POLYNUCLEOTIDYL TRANSFERASE, RIBONUCLEASE H-LIKE SUPERFAMILY PROTEIN"/>
    <property type="match status" value="1"/>
</dbReference>
<dbReference type="InterPro" id="IPR002156">
    <property type="entry name" value="RNaseH_domain"/>
</dbReference>
<dbReference type="InterPro" id="IPR037056">
    <property type="entry name" value="RNase_H1_N_sf"/>
</dbReference>
<dbReference type="AlphaFoldDB" id="A0A0J8E2L3"/>
<name>A0A0J8E2L3_BETVV</name>
<dbReference type="eggNOG" id="ENOG502QRR5">
    <property type="taxonomic scope" value="Eukaryota"/>
</dbReference>
<keyword evidence="4" id="KW-1185">Reference proteome</keyword>
<dbReference type="SUPFAM" id="SSF55658">
    <property type="entry name" value="L9 N-domain-like"/>
    <property type="match status" value="1"/>
</dbReference>
<dbReference type="FunFam" id="3.30.420.10:FF:000076">
    <property type="entry name" value="RBR-type E3 ubiquitin transferase"/>
    <property type="match status" value="1"/>
</dbReference>
<dbReference type="PANTHER" id="PTHR46387:SF2">
    <property type="entry name" value="RIBONUCLEASE HI"/>
    <property type="match status" value="1"/>
</dbReference>
<dbReference type="Gramene" id="KMS97345">
    <property type="protein sequence ID" value="KMS97345"/>
    <property type="gene ID" value="BVRB_6g155900"/>
</dbReference>
<dbReference type="SUPFAM" id="SSF53098">
    <property type="entry name" value="Ribonuclease H-like"/>
    <property type="match status" value="1"/>
</dbReference>
<dbReference type="GO" id="GO:0004523">
    <property type="term" value="F:RNA-DNA hybrid ribonuclease activity"/>
    <property type="evidence" value="ECO:0007669"/>
    <property type="project" value="InterPro"/>
</dbReference>
<dbReference type="CDD" id="cd09279">
    <property type="entry name" value="RNase_HI_like"/>
    <property type="match status" value="1"/>
</dbReference>
<dbReference type="Gene3D" id="3.30.420.10">
    <property type="entry name" value="Ribonuclease H-like superfamily/Ribonuclease H"/>
    <property type="match status" value="1"/>
</dbReference>
<accession>A0A0J8E2L3</accession>
<dbReference type="Gene3D" id="3.40.970.10">
    <property type="entry name" value="Ribonuclease H1, N-terminal domain"/>
    <property type="match status" value="1"/>
</dbReference>
<proteinExistence type="predicted"/>
<reference evidence="3 4" key="1">
    <citation type="journal article" date="2014" name="Nature">
        <title>The genome of the recently domesticated crop plant sugar beet (Beta vulgaris).</title>
        <authorList>
            <person name="Dohm J.C."/>
            <person name="Minoche A.E."/>
            <person name="Holtgrawe D."/>
            <person name="Capella-Gutierrez S."/>
            <person name="Zakrzewski F."/>
            <person name="Tafer H."/>
            <person name="Rupp O."/>
            <person name="Sorensen T.R."/>
            <person name="Stracke R."/>
            <person name="Reinhardt R."/>
            <person name="Goesmann A."/>
            <person name="Kraft T."/>
            <person name="Schulz B."/>
            <person name="Stadler P.F."/>
            <person name="Schmidt T."/>
            <person name="Gabaldon T."/>
            <person name="Lehrach H."/>
            <person name="Weisshaar B."/>
            <person name="Himmelbauer H."/>
        </authorList>
    </citation>
    <scope>NUCLEOTIDE SEQUENCE [LARGE SCALE GENOMIC DNA]</scope>
    <source>
        <tissue evidence="3">Taproot</tissue>
    </source>
</reference>
<evidence type="ECO:0000313" key="4">
    <source>
        <dbReference type="Proteomes" id="UP000035740"/>
    </source>
</evidence>
<feature type="domain" description="RNase H type-1" evidence="2">
    <location>
        <begin position="227"/>
        <end position="358"/>
    </location>
</feature>
<organism evidence="3 4">
    <name type="scientific">Beta vulgaris subsp. vulgaris</name>
    <name type="common">Beet</name>
    <dbReference type="NCBI Taxonomy" id="3555"/>
    <lineage>
        <taxon>Eukaryota</taxon>
        <taxon>Viridiplantae</taxon>
        <taxon>Streptophyta</taxon>
        <taxon>Embryophyta</taxon>
        <taxon>Tracheophyta</taxon>
        <taxon>Spermatophyta</taxon>
        <taxon>Magnoliopsida</taxon>
        <taxon>eudicotyledons</taxon>
        <taxon>Gunneridae</taxon>
        <taxon>Pentapetalae</taxon>
        <taxon>Caryophyllales</taxon>
        <taxon>Chenopodiaceae</taxon>
        <taxon>Betoideae</taxon>
        <taxon>Beta</taxon>
    </lineage>
</organism>
<dbReference type="OMA" id="RGSCILM"/>
<feature type="region of interest" description="Disordered" evidence="1">
    <location>
        <begin position="176"/>
        <end position="200"/>
    </location>
</feature>
<dbReference type="EMBL" id="KQ090325">
    <property type="protein sequence ID" value="KMS97345.1"/>
    <property type="molecule type" value="Genomic_DNA"/>
</dbReference>